<feature type="region of interest" description="Disordered" evidence="2">
    <location>
        <begin position="296"/>
        <end position="316"/>
    </location>
</feature>
<reference evidence="4" key="2">
    <citation type="submission" date="2024-04" db="EMBL/GenBank/DDBJ databases">
        <authorList>
            <person name="Chen Y."/>
            <person name="Shah S."/>
            <person name="Dougan E. K."/>
            <person name="Thang M."/>
            <person name="Chan C."/>
        </authorList>
    </citation>
    <scope>NUCLEOTIDE SEQUENCE [LARGE SCALE GENOMIC DNA]</scope>
</reference>
<feature type="region of interest" description="Disordered" evidence="2">
    <location>
        <begin position="26"/>
        <end position="97"/>
    </location>
</feature>
<keyword evidence="1" id="KW-0175">Coiled coil</keyword>
<feature type="compositionally biased region" description="Basic residues" evidence="2">
    <location>
        <begin position="42"/>
        <end position="57"/>
    </location>
</feature>
<dbReference type="EMBL" id="CAMXCT010006624">
    <property type="protein sequence ID" value="CAI4017245.1"/>
    <property type="molecule type" value="Genomic_DNA"/>
</dbReference>
<feature type="compositionally biased region" description="Low complexity" evidence="2">
    <location>
        <begin position="76"/>
        <end position="92"/>
    </location>
</feature>
<dbReference type="EMBL" id="CAMXCT020006624">
    <property type="protein sequence ID" value="CAL1170620.1"/>
    <property type="molecule type" value="Genomic_DNA"/>
</dbReference>
<evidence type="ECO:0000256" key="2">
    <source>
        <dbReference type="SAM" id="MobiDB-lite"/>
    </source>
</evidence>
<evidence type="ECO:0000313" key="5">
    <source>
        <dbReference type="Proteomes" id="UP001152797"/>
    </source>
</evidence>
<protein>
    <submittedName>
        <fullName evidence="3">Uncharacterized protein</fullName>
    </submittedName>
</protein>
<dbReference type="Proteomes" id="UP001152797">
    <property type="component" value="Unassembled WGS sequence"/>
</dbReference>
<evidence type="ECO:0000256" key="1">
    <source>
        <dbReference type="SAM" id="Coils"/>
    </source>
</evidence>
<feature type="coiled-coil region" evidence="1">
    <location>
        <begin position="377"/>
        <end position="426"/>
    </location>
</feature>
<feature type="non-terminal residue" evidence="3">
    <location>
        <position position="479"/>
    </location>
</feature>
<keyword evidence="5" id="KW-1185">Reference proteome</keyword>
<evidence type="ECO:0000313" key="3">
    <source>
        <dbReference type="EMBL" id="CAI4017245.1"/>
    </source>
</evidence>
<dbReference type="AlphaFoldDB" id="A0A9P1GKA7"/>
<gene>
    <name evidence="3" type="ORF">C1SCF055_LOCUS41903</name>
</gene>
<comment type="caution">
    <text evidence="3">The sequence shown here is derived from an EMBL/GenBank/DDBJ whole genome shotgun (WGS) entry which is preliminary data.</text>
</comment>
<proteinExistence type="predicted"/>
<dbReference type="EMBL" id="CAMXCT030006624">
    <property type="protein sequence ID" value="CAL4804557.1"/>
    <property type="molecule type" value="Genomic_DNA"/>
</dbReference>
<reference evidence="3" key="1">
    <citation type="submission" date="2022-10" db="EMBL/GenBank/DDBJ databases">
        <authorList>
            <person name="Chen Y."/>
            <person name="Dougan E. K."/>
            <person name="Chan C."/>
            <person name="Rhodes N."/>
            <person name="Thang M."/>
        </authorList>
    </citation>
    <scope>NUCLEOTIDE SEQUENCE</scope>
</reference>
<organism evidence="3">
    <name type="scientific">Cladocopium goreaui</name>
    <dbReference type="NCBI Taxonomy" id="2562237"/>
    <lineage>
        <taxon>Eukaryota</taxon>
        <taxon>Sar</taxon>
        <taxon>Alveolata</taxon>
        <taxon>Dinophyceae</taxon>
        <taxon>Suessiales</taxon>
        <taxon>Symbiodiniaceae</taxon>
        <taxon>Cladocopium</taxon>
    </lineage>
</organism>
<sequence>IKLWFKVKFLLPYCGIGDMDAVEVQPSTPSGAVPSADAPATPKKKPSSKVAKAKAKASPKVPPTPMKAMKVKKTIKQAPKAKPVAAPATKAKASAKKGMKRPAAAAVVVPVMKKPASASAVASSRSQGGAPSWAQGFEDEAALDHEGGEEETPEVDDEESVDRFEICNENRDRVKANKFKQLLAQGSLPAWCKKAWQATLEMRVGKVAAQTKLINNVLSREGGALKLQLDAPALSELKEQYTEHKSTVSENSLPKLLFMGRFGLTQAMFEEGLQTGEFYEIDADDGKKRYAWTESTKKTTHATSSGHKMEASKQLTRSQAAVENAKFATWSSNLFHAAFVSGCQQKALPPGPSGPLAICDMERTLDREQWEQAKGNLAEAMAAFDKIEKDAKKLLSEVNSDGDELFDTLKAMIQSLLAEKNTLNNAYMWKESPDKQPLTIKSYSSLVGHAGVMCKKLSEQVAGVKGSLGQRAKAAKCTS</sequence>
<name>A0A9P1GKA7_9DINO</name>
<accession>A0A9P1GKA7</accession>
<evidence type="ECO:0000313" key="4">
    <source>
        <dbReference type="EMBL" id="CAL1170620.1"/>
    </source>
</evidence>